<feature type="domain" description="Reverse transcriptase" evidence="1">
    <location>
        <begin position="43"/>
        <end position="319"/>
    </location>
</feature>
<dbReference type="EMBL" id="NSIT01000434">
    <property type="protein sequence ID" value="PJE77674.1"/>
    <property type="molecule type" value="Genomic_DNA"/>
</dbReference>
<dbReference type="PANTHER" id="PTHR19446">
    <property type="entry name" value="REVERSE TRANSCRIPTASES"/>
    <property type="match status" value="1"/>
</dbReference>
<dbReference type="InterPro" id="IPR000477">
    <property type="entry name" value="RT_dom"/>
</dbReference>
<name>A0A2H9T397_9ZZZZ</name>
<reference evidence="2" key="1">
    <citation type="journal article" date="2017" name="Appl. Environ. Microbiol.">
        <title>Molecular characterization of an Endozoicomonas-like organism causing infection in king scallop Pecten maximus L.</title>
        <authorList>
            <person name="Cano I."/>
            <person name="van Aerle R."/>
            <person name="Ross S."/>
            <person name="Verner-Jeffreys D.W."/>
            <person name="Paley R.K."/>
            <person name="Rimmer G."/>
            <person name="Ryder D."/>
            <person name="Hooper P."/>
            <person name="Stone D."/>
            <person name="Feist S.W."/>
        </authorList>
    </citation>
    <scope>NUCLEOTIDE SEQUENCE</scope>
</reference>
<sequence>MELRKSSLKYPADKSGGPDGLVYEHVKYCNDLMIEHITFLFNLIIKYEYIPKSWKVGIIVTLYKGDKKPKDDPNSYRGITLIPVFFKIFETLLSTRLNPILESHTFPNRQQSAYRKKLCSLCTSFNLQESINYNLENGSEVLVAFLDSNKAFDSVWQEGLFYKLYNMGIKGKIWLIMKQMYSCFTSNVVFNGFKSESVIMKRGILQGGSLSAKMYLVFINDLLNEVESSGKGAVVHSSRVNIPTQADDICVITNNVESLQHLLSMCDNYSRKWRFTFSASKSKIVVFTYKKKPSTCRNVSFYEKNLPIVDSINHVGVLLNNRNNNVERTERACSKLKCGVMSLIRSGAHQCALNPLTIAKIIKCKVYPSALYGCELWQLKKNEMYMLEKAQNFIVKSIQGFNVRTRTDMCTSLIGWFSIEVYISVKKLLFLGRICSMDV</sequence>
<dbReference type="Pfam" id="PF00078">
    <property type="entry name" value="RVT_1"/>
    <property type="match status" value="1"/>
</dbReference>
<dbReference type="CDD" id="cd01650">
    <property type="entry name" value="RT_nLTR_like"/>
    <property type="match status" value="1"/>
</dbReference>
<comment type="caution">
    <text evidence="2">The sequence shown here is derived from an EMBL/GenBank/DDBJ whole genome shotgun (WGS) entry which is preliminary data.</text>
</comment>
<protein>
    <recommendedName>
        <fullName evidence="1">Reverse transcriptase domain-containing protein</fullName>
    </recommendedName>
</protein>
<dbReference type="PROSITE" id="PS50878">
    <property type="entry name" value="RT_POL"/>
    <property type="match status" value="1"/>
</dbReference>
<accession>A0A2H9T397</accession>
<organism evidence="2">
    <name type="scientific">invertebrate metagenome</name>
    <dbReference type="NCBI Taxonomy" id="1711999"/>
    <lineage>
        <taxon>unclassified sequences</taxon>
        <taxon>metagenomes</taxon>
        <taxon>organismal metagenomes</taxon>
    </lineage>
</organism>
<dbReference type="AlphaFoldDB" id="A0A2H9T397"/>
<proteinExistence type="predicted"/>
<evidence type="ECO:0000313" key="2">
    <source>
        <dbReference type="EMBL" id="PJE77674.1"/>
    </source>
</evidence>
<dbReference type="InterPro" id="IPR043502">
    <property type="entry name" value="DNA/RNA_pol_sf"/>
</dbReference>
<dbReference type="SUPFAM" id="SSF56672">
    <property type="entry name" value="DNA/RNA polymerases"/>
    <property type="match status" value="1"/>
</dbReference>
<gene>
    <name evidence="2" type="ORF">CI610_03399</name>
</gene>
<evidence type="ECO:0000259" key="1">
    <source>
        <dbReference type="PROSITE" id="PS50878"/>
    </source>
</evidence>